<dbReference type="PANTHER" id="PTHR34679:SF2">
    <property type="entry name" value="OS02G0122500 PROTEIN"/>
    <property type="match status" value="1"/>
</dbReference>
<dbReference type="Pfam" id="PF13301">
    <property type="entry name" value="DUF4079"/>
    <property type="match status" value="1"/>
</dbReference>
<dbReference type="EMBL" id="CAJNNW010001688">
    <property type="protein sequence ID" value="CAE8640354.1"/>
    <property type="molecule type" value="Genomic_DNA"/>
</dbReference>
<dbReference type="Proteomes" id="UP000654075">
    <property type="component" value="Unassembled WGS sequence"/>
</dbReference>
<keyword evidence="1" id="KW-1133">Transmembrane helix</keyword>
<keyword evidence="1" id="KW-0472">Membrane</keyword>
<feature type="transmembrane region" description="Helical" evidence="1">
    <location>
        <begin position="202"/>
        <end position="221"/>
    </location>
</feature>
<dbReference type="AlphaFoldDB" id="A0A813FAE9"/>
<feature type="transmembrane region" description="Helical" evidence="1">
    <location>
        <begin position="168"/>
        <end position="190"/>
    </location>
</feature>
<accession>A0A813FAE9</accession>
<gene>
    <name evidence="2" type="ORF">PGLA1383_LOCUS25318</name>
    <name evidence="3" type="ORF">PGLA2088_LOCUS2111</name>
</gene>
<proteinExistence type="predicted"/>
<keyword evidence="1" id="KW-0812">Transmembrane</keyword>
<reference evidence="2" key="1">
    <citation type="submission" date="2021-02" db="EMBL/GenBank/DDBJ databases">
        <authorList>
            <person name="Dougan E. K."/>
            <person name="Rhodes N."/>
            <person name="Thang M."/>
            <person name="Chan C."/>
        </authorList>
    </citation>
    <scope>NUCLEOTIDE SEQUENCE</scope>
</reference>
<name>A0A813FAE9_POLGL</name>
<dbReference type="OMA" id="HAIITCS"/>
<organism evidence="2 4">
    <name type="scientific">Polarella glacialis</name>
    <name type="common">Dinoflagellate</name>
    <dbReference type="NCBI Taxonomy" id="89957"/>
    <lineage>
        <taxon>Eukaryota</taxon>
        <taxon>Sar</taxon>
        <taxon>Alveolata</taxon>
        <taxon>Dinophyceae</taxon>
        <taxon>Suessiales</taxon>
        <taxon>Suessiaceae</taxon>
        <taxon>Polarella</taxon>
    </lineage>
</organism>
<protein>
    <submittedName>
        <fullName evidence="2">Uncharacterized protein</fullName>
    </submittedName>
</protein>
<dbReference type="PANTHER" id="PTHR34679">
    <property type="match status" value="1"/>
</dbReference>
<comment type="caution">
    <text evidence="2">The sequence shown here is derived from an EMBL/GenBank/DDBJ whole genome shotgun (WGS) entry which is preliminary data.</text>
</comment>
<dbReference type="Proteomes" id="UP000626109">
    <property type="component" value="Unassembled WGS sequence"/>
</dbReference>
<keyword evidence="4" id="KW-1185">Reference proteome</keyword>
<evidence type="ECO:0000313" key="4">
    <source>
        <dbReference type="Proteomes" id="UP000654075"/>
    </source>
</evidence>
<evidence type="ECO:0000313" key="2">
    <source>
        <dbReference type="EMBL" id="CAE8607385.1"/>
    </source>
</evidence>
<evidence type="ECO:0000313" key="3">
    <source>
        <dbReference type="EMBL" id="CAE8640354.1"/>
    </source>
</evidence>
<sequence>MPSVAPNMARVPRTRRARLLSYGLLAGTVASGLGSSSFVPAPGAAVNSAARGQAAAAIAAGALLLPAEAWAKGGIYGPLEGKASSLVHPFMMGSLFFVTLYSGFLGWQWRQTRLAGVELSDLRKQLPKEEEGSDVEPSSAVMALKAQISELDSRRKELIQGGFKDKHFMMSSTLLGGGVFFVAYGVFNTFFRTEKLFPGPHLFAGAAIVVLWALSAALVPYMEKGNDTARNTHIALNVLHVSLFKWQLPTGFEIAGKVWDKAELPWF</sequence>
<dbReference type="EMBL" id="CAJNNV010021429">
    <property type="protein sequence ID" value="CAE8607385.1"/>
    <property type="molecule type" value="Genomic_DNA"/>
</dbReference>
<evidence type="ECO:0000256" key="1">
    <source>
        <dbReference type="SAM" id="Phobius"/>
    </source>
</evidence>
<feature type="transmembrane region" description="Helical" evidence="1">
    <location>
        <begin position="86"/>
        <end position="107"/>
    </location>
</feature>
<dbReference type="InterPro" id="IPR025067">
    <property type="entry name" value="DUF4079"/>
</dbReference>
<dbReference type="OrthoDB" id="4914at2759"/>